<feature type="compositionally biased region" description="Basic residues" evidence="6">
    <location>
        <begin position="201"/>
        <end position="214"/>
    </location>
</feature>
<dbReference type="FunFam" id="2.20.25.80:FF:000004">
    <property type="entry name" value="WRKY transcription factor 65"/>
    <property type="match status" value="1"/>
</dbReference>
<dbReference type="Pfam" id="PF03106">
    <property type="entry name" value="WRKY"/>
    <property type="match status" value="1"/>
</dbReference>
<keyword evidence="4" id="KW-0804">Transcription</keyword>
<protein>
    <recommendedName>
        <fullName evidence="7">WRKY domain-containing protein</fullName>
    </recommendedName>
</protein>
<dbReference type="SMART" id="SM00774">
    <property type="entry name" value="WRKY"/>
    <property type="match status" value="1"/>
</dbReference>
<dbReference type="GO" id="GO:0043565">
    <property type="term" value="F:sequence-specific DNA binding"/>
    <property type="evidence" value="ECO:0007669"/>
    <property type="project" value="InterPro"/>
</dbReference>
<dbReference type="PANTHER" id="PTHR31282">
    <property type="entry name" value="WRKY TRANSCRIPTION FACTOR 21-RELATED"/>
    <property type="match status" value="1"/>
</dbReference>
<keyword evidence="5" id="KW-0539">Nucleus</keyword>
<dbReference type="InterPro" id="IPR044810">
    <property type="entry name" value="WRKY_plant"/>
</dbReference>
<sequence length="549" mass="60794">MAVDSMGYRRMDDQIAVREAAAAGLRTLERLVFQLSHQQSPSDCREVTDHTISKFKKVISVLNRTGHARFRRGPAQPNFVPPVEEDLALVPPALHHHAPAPPAPAPAPPQPPAVPRAVTLDFTKPKESFSASGTMSSSSLTGDGSVTGKQGSSILVPASAAFAVSAGKPPLASSHKRKAPAHAHPHCPEDGKQAAPSSRCHCSKKRKNRDKRTVRVPAISSRNADIPADDHSWRKYGQKPIKGSPYPRGYYKCSSVKGCPARKHVERAPDDPTMLIVTYEGEHRHGQSRPGTAINRFAPFCPSKTVPLVKARGRLFGVVRSTPFLSPISFSFSDSKVTWMSMEESKVVIPQSVLKKRKREEQLALAKKQELDAEKEKQRENRELIFTRASSPPRREGADPIEGGGEDEGWILRLPGGHASIHHPHPRYRCYAPKNPKNLAAPSTQTGQRSSCLIFQFGVVSLLPTLVSAMLQPFNSVFLKVNKAMMNKLQRVEPYLDTRFVVLGMGDIYLSVRRTDMDEAIWKVEQAENSFDRQFNHLAGFGEVWYYLH</sequence>
<dbReference type="GO" id="GO:0005634">
    <property type="term" value="C:nucleus"/>
    <property type="evidence" value="ECO:0007669"/>
    <property type="project" value="UniProtKB-SubCell"/>
</dbReference>
<feature type="region of interest" description="Disordered" evidence="6">
    <location>
        <begin position="94"/>
        <end position="147"/>
    </location>
</feature>
<dbReference type="EMBL" id="JAQQAF010000009">
    <property type="protein sequence ID" value="KAJ8460376.1"/>
    <property type="molecule type" value="Genomic_DNA"/>
</dbReference>
<keyword evidence="3" id="KW-0238">DNA-binding</keyword>
<reference evidence="8 9" key="1">
    <citation type="submission" date="2022-12" db="EMBL/GenBank/DDBJ databases">
        <title>Chromosome-scale assembly of the Ensete ventricosum genome.</title>
        <authorList>
            <person name="Dussert Y."/>
            <person name="Stocks J."/>
            <person name="Wendawek A."/>
            <person name="Woldeyes F."/>
            <person name="Nichols R.A."/>
            <person name="Borrell J.S."/>
        </authorList>
    </citation>
    <scope>NUCLEOTIDE SEQUENCE [LARGE SCALE GENOMIC DNA]</scope>
    <source>
        <strain evidence="9">cv. Maze</strain>
        <tissue evidence="8">Seeds</tissue>
    </source>
</reference>
<evidence type="ECO:0000256" key="5">
    <source>
        <dbReference type="ARBA" id="ARBA00023242"/>
    </source>
</evidence>
<dbReference type="InterPro" id="IPR036576">
    <property type="entry name" value="WRKY_dom_sf"/>
</dbReference>
<feature type="compositionally biased region" description="Low complexity" evidence="6">
    <location>
        <begin position="128"/>
        <end position="147"/>
    </location>
</feature>
<evidence type="ECO:0000256" key="2">
    <source>
        <dbReference type="ARBA" id="ARBA00023015"/>
    </source>
</evidence>
<evidence type="ECO:0000256" key="3">
    <source>
        <dbReference type="ARBA" id="ARBA00023125"/>
    </source>
</evidence>
<feature type="region of interest" description="Disordered" evidence="6">
    <location>
        <begin position="369"/>
        <end position="405"/>
    </location>
</feature>
<organism evidence="8 9">
    <name type="scientific">Ensete ventricosum</name>
    <name type="common">Abyssinian banana</name>
    <name type="synonym">Musa ensete</name>
    <dbReference type="NCBI Taxonomy" id="4639"/>
    <lineage>
        <taxon>Eukaryota</taxon>
        <taxon>Viridiplantae</taxon>
        <taxon>Streptophyta</taxon>
        <taxon>Embryophyta</taxon>
        <taxon>Tracheophyta</taxon>
        <taxon>Spermatophyta</taxon>
        <taxon>Magnoliopsida</taxon>
        <taxon>Liliopsida</taxon>
        <taxon>Zingiberales</taxon>
        <taxon>Musaceae</taxon>
        <taxon>Ensete</taxon>
    </lineage>
</organism>
<proteinExistence type="predicted"/>
<feature type="domain" description="WRKY" evidence="7">
    <location>
        <begin position="222"/>
        <end position="288"/>
    </location>
</feature>
<evidence type="ECO:0000256" key="6">
    <source>
        <dbReference type="SAM" id="MobiDB-lite"/>
    </source>
</evidence>
<evidence type="ECO:0000256" key="1">
    <source>
        <dbReference type="ARBA" id="ARBA00004123"/>
    </source>
</evidence>
<dbReference type="SUPFAM" id="SSF118290">
    <property type="entry name" value="WRKY DNA-binding domain"/>
    <property type="match status" value="1"/>
</dbReference>
<evidence type="ECO:0000259" key="7">
    <source>
        <dbReference type="PROSITE" id="PS50811"/>
    </source>
</evidence>
<accession>A0AAV8P0U2</accession>
<comment type="caution">
    <text evidence="8">The sequence shown here is derived from an EMBL/GenBank/DDBJ whole genome shotgun (WGS) entry which is preliminary data.</text>
</comment>
<keyword evidence="9" id="KW-1185">Reference proteome</keyword>
<dbReference type="InterPro" id="IPR003657">
    <property type="entry name" value="WRKY_dom"/>
</dbReference>
<dbReference type="Gene3D" id="2.20.25.80">
    <property type="entry name" value="WRKY domain"/>
    <property type="match status" value="1"/>
</dbReference>
<evidence type="ECO:0000256" key="4">
    <source>
        <dbReference type="ARBA" id="ARBA00023163"/>
    </source>
</evidence>
<dbReference type="InterPro" id="IPR018872">
    <property type="entry name" value="Zn-cluster-dom"/>
</dbReference>
<feature type="compositionally biased region" description="Basic residues" evidence="6">
    <location>
        <begin position="174"/>
        <end position="185"/>
    </location>
</feature>
<comment type="subcellular location">
    <subcellularLocation>
        <location evidence="1">Nucleus</location>
    </subcellularLocation>
</comment>
<keyword evidence="2" id="KW-0805">Transcription regulation</keyword>
<evidence type="ECO:0000313" key="8">
    <source>
        <dbReference type="EMBL" id="KAJ8460376.1"/>
    </source>
</evidence>
<dbReference type="GO" id="GO:0003700">
    <property type="term" value="F:DNA-binding transcription factor activity"/>
    <property type="evidence" value="ECO:0007669"/>
    <property type="project" value="InterPro"/>
</dbReference>
<dbReference type="AlphaFoldDB" id="A0AAV8P0U2"/>
<feature type="compositionally biased region" description="Pro residues" evidence="6">
    <location>
        <begin position="99"/>
        <end position="114"/>
    </location>
</feature>
<feature type="region of interest" description="Disordered" evidence="6">
    <location>
        <begin position="167"/>
        <end position="216"/>
    </location>
</feature>
<dbReference type="Proteomes" id="UP001222027">
    <property type="component" value="Unassembled WGS sequence"/>
</dbReference>
<gene>
    <name evidence="8" type="ORF">OPV22_033302</name>
</gene>
<feature type="compositionally biased region" description="Basic and acidic residues" evidence="6">
    <location>
        <begin position="369"/>
        <end position="385"/>
    </location>
</feature>
<evidence type="ECO:0000313" key="9">
    <source>
        <dbReference type="Proteomes" id="UP001222027"/>
    </source>
</evidence>
<dbReference type="Pfam" id="PF10533">
    <property type="entry name" value="Plant_zn_clust"/>
    <property type="match status" value="1"/>
</dbReference>
<name>A0AAV8P0U2_ENSVE</name>
<dbReference type="PROSITE" id="PS50811">
    <property type="entry name" value="WRKY"/>
    <property type="match status" value="1"/>
</dbReference>